<reference evidence="1 2" key="1">
    <citation type="journal article" date="2023" name="Virus Evol.">
        <title>Computational host range prediction-The good, the bad, and the ugly.</title>
        <authorList>
            <person name="Howell A.A."/>
            <person name="Versoza C.J."/>
            <person name="Pfeifer S.P."/>
        </authorList>
    </citation>
    <scope>NUCLEOTIDE SEQUENCE [LARGE SCALE GENOMIC DNA]</scope>
    <source>
        <strain evidence="1 2">1610/1b</strain>
    </source>
</reference>
<gene>
    <name evidence="1" type="ORF">RVF87_17935</name>
</gene>
<keyword evidence="2" id="KW-1185">Reference proteome</keyword>
<protein>
    <submittedName>
        <fullName evidence="1">Uncharacterized protein</fullName>
    </submittedName>
</protein>
<evidence type="ECO:0000313" key="1">
    <source>
        <dbReference type="EMBL" id="WYY06900.1"/>
    </source>
</evidence>
<proteinExistence type="predicted"/>
<dbReference type="Proteomes" id="UP001479933">
    <property type="component" value="Chromosome"/>
</dbReference>
<name>A0ABZ2TZN7_9ACTN</name>
<organism evidence="1 2">
    <name type="scientific">Gordonia hydrophobica</name>
    <dbReference type="NCBI Taxonomy" id="40516"/>
    <lineage>
        <taxon>Bacteria</taxon>
        <taxon>Bacillati</taxon>
        <taxon>Actinomycetota</taxon>
        <taxon>Actinomycetes</taxon>
        <taxon>Mycobacteriales</taxon>
        <taxon>Gordoniaceae</taxon>
        <taxon>Gordonia</taxon>
    </lineage>
</organism>
<sequence>MGTRLDTTNAAEARNPAAVPANSQWKSITLINSAASNGLSNVSIVEASWEYDRARVESHWV</sequence>
<dbReference type="EMBL" id="CP136137">
    <property type="protein sequence ID" value="WYY06900.1"/>
    <property type="molecule type" value="Genomic_DNA"/>
</dbReference>
<evidence type="ECO:0000313" key="2">
    <source>
        <dbReference type="Proteomes" id="UP001479933"/>
    </source>
</evidence>
<accession>A0ABZ2TZN7</accession>